<dbReference type="InterPro" id="IPR050793">
    <property type="entry name" value="CMP-NeuNAc_synthase"/>
</dbReference>
<evidence type="ECO:0000256" key="6">
    <source>
        <dbReference type="ARBA" id="ARBA00011881"/>
    </source>
</evidence>
<dbReference type="AlphaFoldDB" id="L0II58"/>
<evidence type="ECO:0000256" key="4">
    <source>
        <dbReference type="ARBA" id="ARBA00005893"/>
    </source>
</evidence>
<protein>
    <recommendedName>
        <fullName evidence="7">N-acylneuraminate cytidylyltransferase</fullName>
        <ecNumber evidence="7">2.7.7.43</ecNumber>
    </recommendedName>
</protein>
<comment type="similarity">
    <text evidence="5">Belongs to the CMP-NeuNAc synthase family.</text>
</comment>
<evidence type="ECO:0000256" key="1">
    <source>
        <dbReference type="ARBA" id="ARBA00001862"/>
    </source>
</evidence>
<comment type="cofactor">
    <cofactor evidence="2">
        <name>Mg(2+)</name>
        <dbReference type="ChEBI" id="CHEBI:18420"/>
    </cofactor>
</comment>
<evidence type="ECO:0000256" key="5">
    <source>
        <dbReference type="ARBA" id="ARBA00010726"/>
    </source>
</evidence>
<dbReference type="EC" id="2.7.7.43" evidence="7"/>
<comment type="subunit">
    <text evidence="6">Homotetramer.</text>
</comment>
<dbReference type="GO" id="GO:0016788">
    <property type="term" value="F:hydrolase activity, acting on ester bonds"/>
    <property type="evidence" value="ECO:0007669"/>
    <property type="project" value="InterPro"/>
</dbReference>
<organism evidence="11 12">
    <name type="scientific">Thermoanaerobacterium thermosaccharolyticum M0795</name>
    <dbReference type="NCBI Taxonomy" id="698948"/>
    <lineage>
        <taxon>Bacteria</taxon>
        <taxon>Bacillati</taxon>
        <taxon>Bacillota</taxon>
        <taxon>Clostridia</taxon>
        <taxon>Thermoanaerobacterales</taxon>
        <taxon>Thermoanaerobacteraceae</taxon>
        <taxon>Thermoanaerobacterium</taxon>
    </lineage>
</organism>
<evidence type="ECO:0000256" key="3">
    <source>
        <dbReference type="ARBA" id="ARBA00005141"/>
    </source>
</evidence>
<keyword evidence="8" id="KW-0479">Metal-binding</keyword>
<dbReference type="Gene3D" id="3.40.50.1000">
    <property type="entry name" value="HAD superfamily/HAD-like"/>
    <property type="match status" value="1"/>
</dbReference>
<dbReference type="SFLD" id="SFLDG01138">
    <property type="entry name" value="C1.6.2:_Deoxy-d-mannose-octulo"/>
    <property type="match status" value="1"/>
</dbReference>
<dbReference type="UniPathway" id="UPA00628"/>
<dbReference type="GO" id="GO:0008781">
    <property type="term" value="F:N-acylneuraminate cytidylyltransferase activity"/>
    <property type="evidence" value="ECO:0007669"/>
    <property type="project" value="UniProtKB-EC"/>
</dbReference>
<dbReference type="NCBIfam" id="TIGR01670">
    <property type="entry name" value="KdsC-phosphatas"/>
    <property type="match status" value="1"/>
</dbReference>
<reference evidence="11 12" key="1">
    <citation type="submission" date="2012-03" db="EMBL/GenBank/DDBJ databases">
        <title>Complete sequence of chromosome of Thermoanaerobacterium thermosaccharolyticum M0795.</title>
        <authorList>
            <consortium name="US DOE Joint Genome Institute"/>
            <person name="Lucas S."/>
            <person name="Han J."/>
            <person name="Lapidus A."/>
            <person name="Cheng J.-F."/>
            <person name="Goodwin L."/>
            <person name="Pitluck S."/>
            <person name="Peters L."/>
            <person name="Teshima H."/>
            <person name="Detter J.C."/>
            <person name="Han C."/>
            <person name="Tapia R."/>
            <person name="Land M."/>
            <person name="Hauser L."/>
            <person name="Kyrpides N."/>
            <person name="Ivanova N."/>
            <person name="Pagani I."/>
            <person name="Feinberg L."/>
            <person name="Folden J."/>
            <person name="Hogsett D."/>
            <person name="Shaw J."/>
            <person name="Woyke T."/>
        </authorList>
    </citation>
    <scope>NUCLEOTIDE SEQUENCE [LARGE SCALE GENOMIC DNA]</scope>
    <source>
        <strain evidence="11 12">M0795</strain>
    </source>
</reference>
<dbReference type="EMBL" id="CP003066">
    <property type="protein sequence ID" value="AGB18528.1"/>
    <property type="molecule type" value="Genomic_DNA"/>
</dbReference>
<dbReference type="SUPFAM" id="SSF53448">
    <property type="entry name" value="Nucleotide-diphospho-sugar transferases"/>
    <property type="match status" value="1"/>
</dbReference>
<name>L0II58_THETR</name>
<dbReference type="PATRIC" id="fig|698948.3.peg.845"/>
<dbReference type="FunFam" id="3.40.50.1000:FF:000029">
    <property type="entry name" value="3-deoxy-D-manno-octulosonate 8-phosphate phosphatase KdsC"/>
    <property type="match status" value="1"/>
</dbReference>
<keyword evidence="9" id="KW-0378">Hydrolase</keyword>
<evidence type="ECO:0000256" key="9">
    <source>
        <dbReference type="ARBA" id="ARBA00022801"/>
    </source>
</evidence>
<keyword evidence="10" id="KW-0460">Magnesium</keyword>
<dbReference type="GO" id="GO:0046872">
    <property type="term" value="F:metal ion binding"/>
    <property type="evidence" value="ECO:0007669"/>
    <property type="project" value="UniProtKB-KW"/>
</dbReference>
<comment type="similarity">
    <text evidence="4">Belongs to the KdsC family.</text>
</comment>
<evidence type="ECO:0000256" key="2">
    <source>
        <dbReference type="ARBA" id="ARBA00001946"/>
    </source>
</evidence>
<dbReference type="Pfam" id="PF08282">
    <property type="entry name" value="Hydrolase_3"/>
    <property type="match status" value="1"/>
</dbReference>
<dbReference type="RefSeq" id="WP_015311219.1">
    <property type="nucleotide sequence ID" value="NC_019970.1"/>
</dbReference>
<comment type="catalytic activity">
    <reaction evidence="1">
        <text>an N-acylneuraminate + CTP = a CMP-N-acyl-beta-neuraminate + diphosphate</text>
        <dbReference type="Rhea" id="RHEA:11344"/>
        <dbReference type="ChEBI" id="CHEBI:33019"/>
        <dbReference type="ChEBI" id="CHEBI:37563"/>
        <dbReference type="ChEBI" id="CHEBI:60073"/>
        <dbReference type="ChEBI" id="CHEBI:68671"/>
        <dbReference type="EC" id="2.7.7.43"/>
    </reaction>
</comment>
<dbReference type="PANTHER" id="PTHR21485">
    <property type="entry name" value="HAD SUPERFAMILY MEMBERS CMAS AND KDSC"/>
    <property type="match status" value="1"/>
</dbReference>
<evidence type="ECO:0000256" key="8">
    <source>
        <dbReference type="ARBA" id="ARBA00022723"/>
    </source>
</evidence>
<proteinExistence type="inferred from homology"/>
<evidence type="ECO:0000313" key="12">
    <source>
        <dbReference type="Proteomes" id="UP000010845"/>
    </source>
</evidence>
<dbReference type="InterPro" id="IPR036412">
    <property type="entry name" value="HAD-like_sf"/>
</dbReference>
<dbReference type="GO" id="GO:0006054">
    <property type="term" value="P:N-acetylneuraminate metabolic process"/>
    <property type="evidence" value="ECO:0007669"/>
    <property type="project" value="UniProtKB-UniPathway"/>
</dbReference>
<dbReference type="SFLD" id="SFLDS00003">
    <property type="entry name" value="Haloacid_Dehalogenase"/>
    <property type="match status" value="1"/>
</dbReference>
<dbReference type="Pfam" id="PF02348">
    <property type="entry name" value="CTP_transf_3"/>
    <property type="match status" value="1"/>
</dbReference>
<sequence length="391" mass="44725">MKTVGFIPVRGGSKSIPLKNIKKLFYRPLLFWALDAAVDSELNEVYVYTDSDEIKYVVEHDYYNNEKIKVIDRPFYTSTDTASTEVCLLDFLDRVEFDNIVLIQATSPLISANDINKSIELLFKGKYDSVLSVVKQKRFLWQLDSDYKAIAINYDPYQRPRRQEFNGYYVENGALYATKKECLRKSKNRISGKIGIVEMDEYAYNEIDEPSDWDIVEKLIEIKLAKNYKKTISKIKLFVLDIDGVMTDAGMYYNLEGEFLKKFNTRDAMGLEILKNNGVEISVITSEISEINISRMNKLNIKQLYSGKKDKLSVLRSICKQKGLGLHEVAYIGDDINDIPSLCCSGLSFVPQNSAEEVKKYADIILNHNGGEGAIREACDYILKANKRLED</sequence>
<dbReference type="PANTHER" id="PTHR21485:SF3">
    <property type="entry name" value="N-ACYLNEURAMINATE CYTIDYLYLTRANSFERASE"/>
    <property type="match status" value="1"/>
</dbReference>
<dbReference type="Proteomes" id="UP000010845">
    <property type="component" value="Chromosome"/>
</dbReference>
<dbReference type="SFLD" id="SFLDG01136">
    <property type="entry name" value="C1.6:_Phosphoserine_Phosphatas"/>
    <property type="match status" value="1"/>
</dbReference>
<dbReference type="InterPro" id="IPR023214">
    <property type="entry name" value="HAD_sf"/>
</dbReference>
<accession>L0II58</accession>
<dbReference type="InterPro" id="IPR010023">
    <property type="entry name" value="KdsC_fam"/>
</dbReference>
<gene>
    <name evidence="11" type="ORF">Thethe_00854</name>
</gene>
<evidence type="ECO:0000313" key="11">
    <source>
        <dbReference type="EMBL" id="AGB18528.1"/>
    </source>
</evidence>
<dbReference type="InterPro" id="IPR029044">
    <property type="entry name" value="Nucleotide-diphossugar_trans"/>
</dbReference>
<dbReference type="KEGG" id="tto:Thethe_00854"/>
<dbReference type="InterPro" id="IPR003329">
    <property type="entry name" value="Cytidylyl_trans"/>
</dbReference>
<dbReference type="Gene3D" id="3.90.550.10">
    <property type="entry name" value="Spore Coat Polysaccharide Biosynthesis Protein SpsA, Chain A"/>
    <property type="match status" value="1"/>
</dbReference>
<dbReference type="SUPFAM" id="SSF56784">
    <property type="entry name" value="HAD-like"/>
    <property type="match status" value="1"/>
</dbReference>
<dbReference type="CDD" id="cd02513">
    <property type="entry name" value="CMP-NeuAc_Synthase"/>
    <property type="match status" value="1"/>
</dbReference>
<dbReference type="HOGENOM" id="CLU_042930_0_2_9"/>
<evidence type="ECO:0000256" key="10">
    <source>
        <dbReference type="ARBA" id="ARBA00022842"/>
    </source>
</evidence>
<comment type="pathway">
    <text evidence="3">Amino-sugar metabolism; N-acetylneuraminate metabolism.</text>
</comment>
<evidence type="ECO:0000256" key="7">
    <source>
        <dbReference type="ARBA" id="ARBA00012491"/>
    </source>
</evidence>
<dbReference type="CDD" id="cd01630">
    <property type="entry name" value="HAD_KDO-like"/>
    <property type="match status" value="1"/>
</dbReference>